<sequence>MHIGFDISQTGSGKAGCGYFAHALAHAMINIAPEHNFSLYPSFGDFYFDALMPVMNPYSGRSVEYGPRHLTRETARAFWTSEDAEQSIGSPDIVHSNNFWSPLQMTSSRLIYTFYDMGFLIDPTWTTEANRLGCFEGVFRSSVTADWVVAISEASRVHYLKVFPHFPEDRIRVIYPCSRFADSSAVGKRPKALDGIPAEGFWLNVGTVEPRKNQRRLAQSYADYLEAGGEPMPLVLAGGKGWLMEDFQKHLAELGIEAQVVMTGYVTDEELIWLYRNCYANLYPSLFEGFGLPVLEGMQFGAPTITTTSSSVPEVAGDAAILLDPEDTNGWTQAMLRLVANRNERDALSIASVKRAGQFDWQRSAGDLLQLYEDAVALPKRQVTK</sequence>
<dbReference type="OrthoDB" id="433681at2"/>
<evidence type="ECO:0000256" key="1">
    <source>
        <dbReference type="ARBA" id="ARBA00022679"/>
    </source>
</evidence>
<dbReference type="Proteomes" id="UP000054893">
    <property type="component" value="Unassembled WGS sequence"/>
</dbReference>
<accession>A0A158I3H8</accession>
<evidence type="ECO:0000259" key="2">
    <source>
        <dbReference type="Pfam" id="PF00534"/>
    </source>
</evidence>
<dbReference type="CDD" id="cd03809">
    <property type="entry name" value="GT4_MtfB-like"/>
    <property type="match status" value="1"/>
</dbReference>
<dbReference type="PANTHER" id="PTHR46401:SF2">
    <property type="entry name" value="GLYCOSYLTRANSFERASE WBBK-RELATED"/>
    <property type="match status" value="1"/>
</dbReference>
<reference evidence="3 4" key="1">
    <citation type="submission" date="2016-01" db="EMBL/GenBank/DDBJ databases">
        <authorList>
            <person name="Oliw E.H."/>
        </authorList>
    </citation>
    <scope>NUCLEOTIDE SEQUENCE [LARGE SCALE GENOMIC DNA]</scope>
    <source>
        <strain evidence="3">LMG 22029</strain>
    </source>
</reference>
<dbReference type="InterPro" id="IPR001296">
    <property type="entry name" value="Glyco_trans_1"/>
</dbReference>
<dbReference type="PANTHER" id="PTHR46401">
    <property type="entry name" value="GLYCOSYLTRANSFERASE WBBK-RELATED"/>
    <property type="match status" value="1"/>
</dbReference>
<dbReference type="AlphaFoldDB" id="A0A158I3H8"/>
<keyword evidence="1 3" id="KW-0808">Transferase</keyword>
<organism evidence="3 4">
    <name type="scientific">Caballeronia sordidicola</name>
    <name type="common">Burkholderia sordidicola</name>
    <dbReference type="NCBI Taxonomy" id="196367"/>
    <lineage>
        <taxon>Bacteria</taxon>
        <taxon>Pseudomonadati</taxon>
        <taxon>Pseudomonadota</taxon>
        <taxon>Betaproteobacteria</taxon>
        <taxon>Burkholderiales</taxon>
        <taxon>Burkholderiaceae</taxon>
        <taxon>Caballeronia</taxon>
    </lineage>
</organism>
<gene>
    <name evidence="3" type="ORF">AWB64_05432</name>
</gene>
<evidence type="ECO:0000313" key="3">
    <source>
        <dbReference type="EMBL" id="SAL51096.1"/>
    </source>
</evidence>
<evidence type="ECO:0000313" key="4">
    <source>
        <dbReference type="Proteomes" id="UP000054893"/>
    </source>
</evidence>
<dbReference type="GO" id="GO:0016757">
    <property type="term" value="F:glycosyltransferase activity"/>
    <property type="evidence" value="ECO:0007669"/>
    <property type="project" value="InterPro"/>
</dbReference>
<dbReference type="RefSeq" id="WP_060858418.1">
    <property type="nucleotide sequence ID" value="NZ_FCOC02000025.1"/>
</dbReference>
<name>A0A158I3H8_CABSO</name>
<proteinExistence type="predicted"/>
<feature type="domain" description="Glycosyl transferase family 1" evidence="2">
    <location>
        <begin position="201"/>
        <end position="351"/>
    </location>
</feature>
<dbReference type="SUPFAM" id="SSF53756">
    <property type="entry name" value="UDP-Glycosyltransferase/glycogen phosphorylase"/>
    <property type="match status" value="1"/>
</dbReference>
<dbReference type="Gene3D" id="3.40.50.2000">
    <property type="entry name" value="Glycogen Phosphorylase B"/>
    <property type="match status" value="1"/>
</dbReference>
<protein>
    <submittedName>
        <fullName evidence="3">Glycosyl transferase, group 1</fullName>
    </submittedName>
</protein>
<dbReference type="GO" id="GO:0009103">
    <property type="term" value="P:lipopolysaccharide biosynthetic process"/>
    <property type="evidence" value="ECO:0007669"/>
    <property type="project" value="TreeGrafter"/>
</dbReference>
<dbReference type="EMBL" id="FCOC02000025">
    <property type="protein sequence ID" value="SAL51096.1"/>
    <property type="molecule type" value="Genomic_DNA"/>
</dbReference>
<dbReference type="Pfam" id="PF00534">
    <property type="entry name" value="Glycos_transf_1"/>
    <property type="match status" value="1"/>
</dbReference>